<evidence type="ECO:0000313" key="10">
    <source>
        <dbReference type="Proteomes" id="UP001465331"/>
    </source>
</evidence>
<comment type="caution">
    <text evidence="9">The sequence shown here is derived from an EMBL/GenBank/DDBJ whole genome shotgun (WGS) entry which is preliminary data.</text>
</comment>
<dbReference type="CDD" id="cd14275">
    <property type="entry name" value="UBA_EF-Ts"/>
    <property type="match status" value="1"/>
</dbReference>
<dbReference type="EMBL" id="JBEPIJ010000009">
    <property type="protein sequence ID" value="MES0874254.1"/>
    <property type="molecule type" value="Genomic_DNA"/>
</dbReference>
<dbReference type="GO" id="GO:0003746">
    <property type="term" value="F:translation elongation factor activity"/>
    <property type="evidence" value="ECO:0007669"/>
    <property type="project" value="UniProtKB-KW"/>
</dbReference>
<dbReference type="PANTHER" id="PTHR11741:SF0">
    <property type="entry name" value="ELONGATION FACTOR TS, MITOCHONDRIAL"/>
    <property type="match status" value="1"/>
</dbReference>
<evidence type="ECO:0000256" key="3">
    <source>
        <dbReference type="ARBA" id="ARBA00022768"/>
    </source>
</evidence>
<dbReference type="Gene3D" id="3.30.479.20">
    <property type="entry name" value="Elongation factor Ts, dimerisation domain"/>
    <property type="match status" value="2"/>
</dbReference>
<keyword evidence="10" id="KW-1185">Reference proteome</keyword>
<dbReference type="HAMAP" id="MF_00050">
    <property type="entry name" value="EF_Ts"/>
    <property type="match status" value="1"/>
</dbReference>
<name>A0ABV2ACM5_9GAMM</name>
<evidence type="ECO:0000313" key="9">
    <source>
        <dbReference type="EMBL" id="MES0874254.1"/>
    </source>
</evidence>
<comment type="similarity">
    <text evidence="1 5 6">Belongs to the EF-Ts family.</text>
</comment>
<evidence type="ECO:0000256" key="4">
    <source>
        <dbReference type="ARBA" id="ARBA00022917"/>
    </source>
</evidence>
<dbReference type="Gene3D" id="1.10.8.10">
    <property type="entry name" value="DNA helicase RuvA subunit, C-terminal domain"/>
    <property type="match status" value="1"/>
</dbReference>
<keyword evidence="3 5" id="KW-0251">Elongation factor</keyword>
<evidence type="ECO:0000259" key="8">
    <source>
        <dbReference type="Pfam" id="PF00889"/>
    </source>
</evidence>
<dbReference type="InterPro" id="IPR014039">
    <property type="entry name" value="Transl_elong_EFTs/EF1B_dimer"/>
</dbReference>
<accession>A0ABV2ACM5</accession>
<dbReference type="PROSITE" id="PS01127">
    <property type="entry name" value="EF_TS_2"/>
    <property type="match status" value="1"/>
</dbReference>
<sequence length="349" mass="37425">MAQITAALVKELRDRTGAGMGDCKKALEATGGDIDAAVEKLRMDGAAKADKKASRTAAEGVLAFAADATAVAVVELNCETDFVAKGEEFRNLAKRAAELALKHRPATVEALVQIEDGSETLDQTRRAMVGKIGENMTIRRFEIVAKAGGPLVTYMHPGDKIGVIVSMEAGDEVTGKDVAMHIAAMSPRYLDAASVPAEVIEAERRIIEATVAQEQADAKAESEKLAAVLKEMEAEKANGVYDALTADDKKRWDEDYATIKKKYGGGFKPKPAEILAKMIDGKVKKFVAESTLMGQAFVKNPDQTVEQMLKDKGAKVARFVRFCVGEGIERQQTDFAAEVMAQAGIKAAT</sequence>
<evidence type="ECO:0000256" key="7">
    <source>
        <dbReference type="RuleBase" id="RU000643"/>
    </source>
</evidence>
<dbReference type="InterPro" id="IPR009060">
    <property type="entry name" value="UBA-like_sf"/>
</dbReference>
<evidence type="ECO:0000256" key="5">
    <source>
        <dbReference type="HAMAP-Rule" id="MF_00050"/>
    </source>
</evidence>
<dbReference type="SUPFAM" id="SSF46934">
    <property type="entry name" value="UBA-like"/>
    <property type="match status" value="1"/>
</dbReference>
<dbReference type="PROSITE" id="PS01126">
    <property type="entry name" value="EF_TS_1"/>
    <property type="match status" value="1"/>
</dbReference>
<dbReference type="SUPFAM" id="SSF54713">
    <property type="entry name" value="Elongation factor Ts (EF-Ts), dimerisation domain"/>
    <property type="match status" value="2"/>
</dbReference>
<dbReference type="Gene3D" id="1.10.286.20">
    <property type="match status" value="1"/>
</dbReference>
<dbReference type="InterPro" id="IPR018101">
    <property type="entry name" value="Transl_elong_Ts_CS"/>
</dbReference>
<comment type="function">
    <text evidence="5 6">Associates with the EF-Tu.GDP complex and induces the exchange of GDP to GTP. It remains bound to the aminoacyl-tRNA.EF-Tu.GTP complex up to the GTP hydrolysis stage on the ribosome.</text>
</comment>
<feature type="domain" description="Translation elongation factor EFTs/EF1B dimerisation" evidence="8">
    <location>
        <begin position="72"/>
        <end position="326"/>
    </location>
</feature>
<reference evidence="9 10" key="1">
    <citation type="submission" date="2024-06" db="EMBL/GenBank/DDBJ databases">
        <authorList>
            <person name="Li Z."/>
            <person name="Jiang Y."/>
        </authorList>
    </citation>
    <scope>NUCLEOTIDE SEQUENCE [LARGE SCALE GENOMIC DNA]</scope>
    <source>
        <strain evidence="9 10">HSW-8</strain>
    </source>
</reference>
<protein>
    <recommendedName>
        <fullName evidence="2 5">Elongation factor Ts</fullName>
        <shortName evidence="5">EF-Ts</shortName>
    </recommendedName>
</protein>
<comment type="subcellular location">
    <subcellularLocation>
        <location evidence="5 7">Cytoplasm</location>
    </subcellularLocation>
</comment>
<evidence type="ECO:0000256" key="1">
    <source>
        <dbReference type="ARBA" id="ARBA00005532"/>
    </source>
</evidence>
<dbReference type="Proteomes" id="UP001465331">
    <property type="component" value="Unassembled WGS sequence"/>
</dbReference>
<dbReference type="PANTHER" id="PTHR11741">
    <property type="entry name" value="ELONGATION FACTOR TS"/>
    <property type="match status" value="1"/>
</dbReference>
<gene>
    <name evidence="5 9" type="primary">tsf</name>
    <name evidence="9" type="ORF">ABSH63_09580</name>
</gene>
<keyword evidence="4 5" id="KW-0648">Protein biosynthesis</keyword>
<dbReference type="InterPro" id="IPR036402">
    <property type="entry name" value="EF-Ts_dimer_sf"/>
</dbReference>
<evidence type="ECO:0000256" key="2">
    <source>
        <dbReference type="ARBA" id="ARBA00016956"/>
    </source>
</evidence>
<proteinExistence type="inferred from homology"/>
<dbReference type="RefSeq" id="WP_352889324.1">
    <property type="nucleotide sequence ID" value="NZ_JBEPIJ010000009.1"/>
</dbReference>
<organism evidence="9 10">
    <name type="scientific">Sinimarinibacterium thermocellulolyticum</name>
    <dbReference type="NCBI Taxonomy" id="3170016"/>
    <lineage>
        <taxon>Bacteria</taxon>
        <taxon>Pseudomonadati</taxon>
        <taxon>Pseudomonadota</taxon>
        <taxon>Gammaproteobacteria</taxon>
        <taxon>Nevskiales</taxon>
        <taxon>Nevskiaceae</taxon>
        <taxon>Sinimarinibacterium</taxon>
    </lineage>
</organism>
<dbReference type="InterPro" id="IPR001816">
    <property type="entry name" value="Transl_elong_EFTs/EF1B"/>
</dbReference>
<dbReference type="Pfam" id="PF00889">
    <property type="entry name" value="EF_TS"/>
    <property type="match status" value="1"/>
</dbReference>
<evidence type="ECO:0000256" key="6">
    <source>
        <dbReference type="RuleBase" id="RU000642"/>
    </source>
</evidence>
<dbReference type="NCBIfam" id="TIGR00116">
    <property type="entry name" value="tsf"/>
    <property type="match status" value="1"/>
</dbReference>
<keyword evidence="5" id="KW-0963">Cytoplasm</keyword>
<feature type="region of interest" description="Involved in Mg(2+) ion dislocation from EF-Tu" evidence="5">
    <location>
        <begin position="80"/>
        <end position="83"/>
    </location>
</feature>